<dbReference type="Pfam" id="PF06510">
    <property type="entry name" value="DUF1102"/>
    <property type="match status" value="1"/>
</dbReference>
<accession>F2KNV2</accession>
<dbReference type="KEGG" id="ave:Arcve_1426"/>
<dbReference type="EMBL" id="CP002588">
    <property type="protein sequence ID" value="AEA47429.1"/>
    <property type="molecule type" value="Genomic_DNA"/>
</dbReference>
<organism evidence="1 2">
    <name type="scientific">Archaeoglobus veneficus (strain DSM 11195 / SNP6)</name>
    <dbReference type="NCBI Taxonomy" id="693661"/>
    <lineage>
        <taxon>Archaea</taxon>
        <taxon>Methanobacteriati</taxon>
        <taxon>Methanobacteriota</taxon>
        <taxon>Archaeoglobi</taxon>
        <taxon>Archaeoglobales</taxon>
        <taxon>Archaeoglobaceae</taxon>
        <taxon>Archaeoglobus</taxon>
    </lineage>
</organism>
<protein>
    <recommendedName>
        <fullName evidence="3">DUF1102 domain-containing protein</fullName>
    </recommendedName>
</protein>
<reference evidence="1 2" key="1">
    <citation type="submission" date="2011-03" db="EMBL/GenBank/DDBJ databases">
        <title>The complete genome of Archaeoglobus veneficus SNP6.</title>
        <authorList>
            <consortium name="US DOE Joint Genome Institute (JGI-PGF)"/>
            <person name="Lucas S."/>
            <person name="Copeland A."/>
            <person name="Lapidus A."/>
            <person name="Bruce D."/>
            <person name="Goodwin L."/>
            <person name="Pitluck S."/>
            <person name="Kyrpides N."/>
            <person name="Mavromatis K."/>
            <person name="Pagani I."/>
            <person name="Ivanova N."/>
            <person name="Mikhailova N."/>
            <person name="Lu M."/>
            <person name="Detter J.C."/>
            <person name="Tapia R."/>
            <person name="Han C."/>
            <person name="Land M."/>
            <person name="Hauser L."/>
            <person name="Markowitz V."/>
            <person name="Cheng J.-F."/>
            <person name="Hugenholtz P."/>
            <person name="Woyke T."/>
            <person name="Wu D."/>
            <person name="Spring S."/>
            <person name="Brambilla E."/>
            <person name="Klenk H.-P."/>
            <person name="Eisen J.A."/>
        </authorList>
    </citation>
    <scope>NUCLEOTIDE SEQUENCE [LARGE SCALE GENOMIC DNA]</scope>
    <source>
        <strain>SNP6</strain>
    </source>
</reference>
<dbReference type="Proteomes" id="UP000008136">
    <property type="component" value="Chromosome"/>
</dbReference>
<dbReference type="HOGENOM" id="CLU_116585_0_0_2"/>
<proteinExistence type="predicted"/>
<dbReference type="GeneID" id="10394549"/>
<name>F2KNV2_ARCVS</name>
<gene>
    <name evidence="1" type="ordered locus">Arcve_1426</name>
</gene>
<evidence type="ECO:0000313" key="1">
    <source>
        <dbReference type="EMBL" id="AEA47429.1"/>
    </source>
</evidence>
<sequence length="180" mass="19586">MNKIVVLGFIGSVLLLAVSVGADFKYYKAERNVTISIVNDEQELISLKPVQPYAYISDNGELIIDFSTENVNYKSGYGMGISPDSKYVFDCVFAVSNDLWENQTVVVDLDASMEGQSVILLYSPSSEDNQGPSMAGYNLTAIIESGEEACIGIILDTSEKSLGEYAAEITIHGYLHSSEV</sequence>
<evidence type="ECO:0008006" key="3">
    <source>
        <dbReference type="Google" id="ProtNLM"/>
    </source>
</evidence>
<dbReference type="STRING" id="693661.Arcve_1426"/>
<dbReference type="AlphaFoldDB" id="F2KNV2"/>
<dbReference type="OrthoDB" id="49885at2157"/>
<keyword evidence="2" id="KW-1185">Reference proteome</keyword>
<dbReference type="eggNOG" id="arCOG02697">
    <property type="taxonomic scope" value="Archaea"/>
</dbReference>
<dbReference type="RefSeq" id="WP_013684090.1">
    <property type="nucleotide sequence ID" value="NC_015320.1"/>
</dbReference>
<dbReference type="InterPro" id="IPR009482">
    <property type="entry name" value="DUF1102"/>
</dbReference>
<evidence type="ECO:0000313" key="2">
    <source>
        <dbReference type="Proteomes" id="UP000008136"/>
    </source>
</evidence>